<dbReference type="Pfam" id="PF02721">
    <property type="entry name" value="DUF223"/>
    <property type="match status" value="1"/>
</dbReference>
<feature type="domain" description="Replication protein A 70 kDa DNA-binding subunit B/D first OB fold" evidence="1">
    <location>
        <begin position="14"/>
        <end position="82"/>
    </location>
</feature>
<sequence length="97" mass="11381">MWITKNFTTKEIWGQDMLLIDENEEQIRASVPRDIISQFDEVLKESDIIDLENFNVSKSNGTYRPIDGEYKIYVKNNTIVKQLSDQHLPIQGTYFPL</sequence>
<dbReference type="SUPFAM" id="SSF50249">
    <property type="entry name" value="Nucleic acid-binding proteins"/>
    <property type="match status" value="1"/>
</dbReference>
<dbReference type="InterPro" id="IPR012340">
    <property type="entry name" value="NA-bd_OB-fold"/>
</dbReference>
<evidence type="ECO:0000313" key="3">
    <source>
        <dbReference type="Proteomes" id="UP000541444"/>
    </source>
</evidence>
<dbReference type="CDD" id="cd04480">
    <property type="entry name" value="RPA1_DBD_A_like"/>
    <property type="match status" value="1"/>
</dbReference>
<organism evidence="2 3">
    <name type="scientific">Kingdonia uniflora</name>
    <dbReference type="NCBI Taxonomy" id="39325"/>
    <lineage>
        <taxon>Eukaryota</taxon>
        <taxon>Viridiplantae</taxon>
        <taxon>Streptophyta</taxon>
        <taxon>Embryophyta</taxon>
        <taxon>Tracheophyta</taxon>
        <taxon>Spermatophyta</taxon>
        <taxon>Magnoliopsida</taxon>
        <taxon>Ranunculales</taxon>
        <taxon>Circaeasteraceae</taxon>
        <taxon>Kingdonia</taxon>
    </lineage>
</organism>
<dbReference type="AlphaFoldDB" id="A0A7J7MQ98"/>
<keyword evidence="3" id="KW-1185">Reference proteome</keyword>
<evidence type="ECO:0000313" key="2">
    <source>
        <dbReference type="EMBL" id="KAF6157014.1"/>
    </source>
</evidence>
<protein>
    <recommendedName>
        <fullName evidence="1">Replication protein A 70 kDa DNA-binding subunit B/D first OB fold domain-containing protein</fullName>
    </recommendedName>
</protein>
<name>A0A7J7MQ98_9MAGN</name>
<accession>A0A7J7MQ98</accession>
<gene>
    <name evidence="2" type="ORF">GIB67_039775</name>
</gene>
<dbReference type="Proteomes" id="UP000541444">
    <property type="component" value="Unassembled WGS sequence"/>
</dbReference>
<evidence type="ECO:0000259" key="1">
    <source>
        <dbReference type="Pfam" id="PF02721"/>
    </source>
</evidence>
<dbReference type="InterPro" id="IPR003871">
    <property type="entry name" value="RFA1B/D_OB_1st"/>
</dbReference>
<dbReference type="PANTHER" id="PTHR47165">
    <property type="entry name" value="OS03G0429900 PROTEIN"/>
    <property type="match status" value="1"/>
</dbReference>
<reference evidence="2 3" key="1">
    <citation type="journal article" date="2020" name="IScience">
        <title>Genome Sequencing of the Endangered Kingdonia uniflora (Circaeasteraceae, Ranunculales) Reveals Potential Mechanisms of Evolutionary Specialization.</title>
        <authorList>
            <person name="Sun Y."/>
            <person name="Deng T."/>
            <person name="Zhang A."/>
            <person name="Moore M.J."/>
            <person name="Landis J.B."/>
            <person name="Lin N."/>
            <person name="Zhang H."/>
            <person name="Zhang X."/>
            <person name="Huang J."/>
            <person name="Zhang X."/>
            <person name="Sun H."/>
            <person name="Wang H."/>
        </authorList>
    </citation>
    <scope>NUCLEOTIDE SEQUENCE [LARGE SCALE GENOMIC DNA]</scope>
    <source>
        <strain evidence="2">TB1705</strain>
        <tissue evidence="2">Leaf</tissue>
    </source>
</reference>
<dbReference type="PANTHER" id="PTHR47165:SF4">
    <property type="entry name" value="OS03G0429900 PROTEIN"/>
    <property type="match status" value="1"/>
</dbReference>
<dbReference type="EMBL" id="JACGCM010001289">
    <property type="protein sequence ID" value="KAF6157014.1"/>
    <property type="molecule type" value="Genomic_DNA"/>
</dbReference>
<comment type="caution">
    <text evidence="2">The sequence shown here is derived from an EMBL/GenBank/DDBJ whole genome shotgun (WGS) entry which is preliminary data.</text>
</comment>
<dbReference type="OrthoDB" id="1931061at2759"/>
<dbReference type="Gene3D" id="2.40.50.140">
    <property type="entry name" value="Nucleic acid-binding proteins"/>
    <property type="match status" value="1"/>
</dbReference>
<proteinExistence type="predicted"/>